<dbReference type="SFLD" id="SFLDF00035">
    <property type="entry name" value="phosphoglycolate_phosphatase"/>
    <property type="match status" value="1"/>
</dbReference>
<evidence type="ECO:0000313" key="2">
    <source>
        <dbReference type="Proteomes" id="UP000824988"/>
    </source>
</evidence>
<dbReference type="InterPro" id="IPR006439">
    <property type="entry name" value="HAD-SF_hydro_IA"/>
</dbReference>
<dbReference type="PANTHER" id="PTHR42896">
    <property type="entry name" value="XYLULOSE-1,5-BISPHOSPHATE (XUBP) PHOSPHATASE"/>
    <property type="match status" value="1"/>
</dbReference>
<dbReference type="SFLD" id="SFLDG01129">
    <property type="entry name" value="C1.5:_HAD__Beta-PGM__Phosphata"/>
    <property type="match status" value="1"/>
</dbReference>
<evidence type="ECO:0000313" key="1">
    <source>
        <dbReference type="EMBL" id="BBL72522.1"/>
    </source>
</evidence>
<protein>
    <submittedName>
        <fullName evidence="1">Phosphatase</fullName>
    </submittedName>
</protein>
<dbReference type="KEGG" id="moz:MoryE10_31280"/>
<dbReference type="PANTHER" id="PTHR42896:SF2">
    <property type="entry name" value="CBBY-LIKE PROTEIN"/>
    <property type="match status" value="1"/>
</dbReference>
<keyword evidence="2" id="KW-1185">Reference proteome</keyword>
<dbReference type="AlphaFoldDB" id="A0A8D4VTU9"/>
<dbReference type="InterPro" id="IPR044999">
    <property type="entry name" value="CbbY-like"/>
</dbReference>
<dbReference type="SFLD" id="SFLDG01135">
    <property type="entry name" value="C1.5.6:_HAD__Beta-PGM__Phospha"/>
    <property type="match status" value="1"/>
</dbReference>
<dbReference type="RefSeq" id="WP_221047607.1">
    <property type="nucleotide sequence ID" value="NZ_AP019782.1"/>
</dbReference>
<dbReference type="Pfam" id="PF00702">
    <property type="entry name" value="Hydrolase"/>
    <property type="match status" value="1"/>
</dbReference>
<dbReference type="GO" id="GO:0016787">
    <property type="term" value="F:hydrolase activity"/>
    <property type="evidence" value="ECO:0007669"/>
    <property type="project" value="InterPro"/>
</dbReference>
<reference evidence="1" key="1">
    <citation type="submission" date="2019-06" db="EMBL/GenBank/DDBJ databases">
        <title>Complete genome sequence of Methylogaea oryzae strain JCM16910.</title>
        <authorList>
            <person name="Asakawa S."/>
        </authorList>
    </citation>
    <scope>NUCLEOTIDE SEQUENCE</scope>
    <source>
        <strain evidence="1">E10</strain>
    </source>
</reference>
<organism evidence="1 2">
    <name type="scientific">Methylogaea oryzae</name>
    <dbReference type="NCBI Taxonomy" id="1295382"/>
    <lineage>
        <taxon>Bacteria</taxon>
        <taxon>Pseudomonadati</taxon>
        <taxon>Pseudomonadota</taxon>
        <taxon>Gammaproteobacteria</taxon>
        <taxon>Methylococcales</taxon>
        <taxon>Methylococcaceae</taxon>
        <taxon>Methylogaea</taxon>
    </lineage>
</organism>
<gene>
    <name evidence="1" type="ORF">MoryE10_31280</name>
</gene>
<dbReference type="SFLD" id="SFLDS00003">
    <property type="entry name" value="Haloacid_Dehalogenase"/>
    <property type="match status" value="1"/>
</dbReference>
<accession>A0A8D4VTU9</accession>
<dbReference type="Proteomes" id="UP000824988">
    <property type="component" value="Chromosome"/>
</dbReference>
<dbReference type="NCBIfam" id="TIGR01509">
    <property type="entry name" value="HAD-SF-IA-v3"/>
    <property type="match status" value="1"/>
</dbReference>
<dbReference type="EMBL" id="AP019782">
    <property type="protein sequence ID" value="BBL72522.1"/>
    <property type="molecule type" value="Genomic_DNA"/>
</dbReference>
<proteinExistence type="predicted"/>
<sequence>MSLQAVIFDVDGTLADTERDGHRVAFNAAFRELGLDWQWDESTYGELLETGGGKERVLRYIQRAGLPDAAQDGPQAFAASVHAVKTRHFKALLQHPGIPLRPGVARLLRELRQASVRLAIATTSAEESVVALLQANLGEDAANGFDVIGAGDVVAEKKPAPDIYRWVQERLGLDAACCLAVEDSNPGLRAATAAGLKTVVTVNGYTSRQDFAAATAVLSDLGEPERPFRLLRGTAHGYGQVCPALLERWLAQ</sequence>
<name>A0A8D4VTU9_9GAMM</name>